<reference evidence="1" key="5">
    <citation type="journal article" date="2002" name="Nature">
        <title>Analysis of the mouse transcriptome based on functional annotation of 60,770 full-length cDNAs.</title>
        <authorList>
            <consortium name="The FANTOM Consortium and the RIKEN Genome Exploration Research Group Phase I and II Team"/>
        </authorList>
    </citation>
    <scope>NUCLEOTIDE SEQUENCE</scope>
    <source>
        <strain evidence="1">C57BL/6J</strain>
        <tissue evidence="1">Medulla oblongata</tissue>
    </source>
</reference>
<reference evidence="1" key="8">
    <citation type="journal article" date="2005" name="Science">
        <title>Antisense Transcription in the Mammalian Transcriptome.</title>
        <authorList>
            <consortium name="RIKEN Genome Exploration Research Group and Genome Science Group (Genome Network Project Core Group) and the FANTOM Consortium"/>
        </authorList>
    </citation>
    <scope>NUCLEOTIDE SEQUENCE</scope>
    <source>
        <strain evidence="1">C57BL/6J</strain>
        <tissue evidence="1">Medulla oblongata</tissue>
    </source>
</reference>
<accession>Q3UYJ0</accession>
<evidence type="ECO:0000313" key="2">
    <source>
        <dbReference type="MGI" id="MGI:3584041"/>
    </source>
</evidence>
<evidence type="ECO:0000313" key="1">
    <source>
        <dbReference type="EMBL" id="BAE22222.1"/>
    </source>
</evidence>
<sequence>GLQDIAGNVTSQSCFVLHQPPSLALIQNLPRITTLAPRASILPSPLPPRPCLSPPDLSHFPSLSVSHPLQANCTSHPLPLFWLQAWASPPESPPVPQSVPGHSLLQTRTGLAFSGLLCQGWGWRVGGLSPRIQGYGCMAHPEGNVGCSSS</sequence>
<protein>
    <submittedName>
        <fullName evidence="1">Uncharacterized protein</fullName>
    </submittedName>
</protein>
<dbReference type="AlphaFoldDB" id="Q3UYJ0"/>
<name>Q3UYJ0_MOUSE</name>
<dbReference type="MGI" id="MGI:3584041">
    <property type="gene designation" value="4933431E20Rik"/>
</dbReference>
<reference evidence="1" key="4">
    <citation type="journal article" date="2001" name="Nature">
        <title>Functional annotation of a full-length mouse cDNA collection.</title>
        <authorList>
            <consortium name="The RIKEN Genome Exploration Research Group Phase II Team and the FANTOM Consortium"/>
        </authorList>
    </citation>
    <scope>NUCLEOTIDE SEQUENCE</scope>
    <source>
        <strain evidence="1">C57BL/6J</strain>
        <tissue evidence="1">Medulla oblongata</tissue>
    </source>
</reference>
<feature type="non-terminal residue" evidence="1">
    <location>
        <position position="1"/>
    </location>
</feature>
<reference evidence="1" key="7">
    <citation type="journal article" date="2005" name="Science">
        <title>The Transcriptional Landscape of the Mammalian Genome.</title>
        <authorList>
            <consortium name="The FANTOM Consortium"/>
            <consortium name="Riken Genome Exploration Research Group and Genome Science Group (Genome Network Project Core Group)"/>
        </authorList>
    </citation>
    <scope>NUCLEOTIDE SEQUENCE</scope>
    <source>
        <strain evidence="1">C57BL/6J</strain>
        <tissue evidence="1">Medulla oblongata</tissue>
    </source>
</reference>
<reference evidence="1" key="6">
    <citation type="submission" date="2004-03" db="EMBL/GenBank/DDBJ databases">
        <authorList>
            <person name="Arakawa T."/>
            <person name="Carninci P."/>
            <person name="Fukuda S."/>
            <person name="Hashizume W."/>
            <person name="Hayashida K."/>
            <person name="Hori F."/>
            <person name="Iida J."/>
            <person name="Imamura K."/>
            <person name="Imotani K."/>
            <person name="Itoh M."/>
            <person name="Kanagawa S."/>
            <person name="Kawai J."/>
            <person name="Kojima M."/>
            <person name="Konno H."/>
            <person name="Murata M."/>
            <person name="Nakamura M."/>
            <person name="Ninomiya N."/>
            <person name="Nishiyori H."/>
            <person name="Nomura K."/>
            <person name="Ohno M."/>
            <person name="Sakazume N."/>
            <person name="Sano H."/>
            <person name="Sasaki D."/>
            <person name="Shibata K."/>
            <person name="Shiraki T."/>
            <person name="Tagami M."/>
            <person name="Tagami Y."/>
            <person name="Waki K."/>
            <person name="Watahiki A."/>
            <person name="Muramatsu M."/>
            <person name="Hayashizaki Y."/>
        </authorList>
    </citation>
    <scope>NUCLEOTIDE SEQUENCE</scope>
    <source>
        <strain evidence="1">C57BL/6J</strain>
        <tissue evidence="1">Medulla oblongata</tissue>
    </source>
</reference>
<organism evidence="1">
    <name type="scientific">Mus musculus</name>
    <name type="common">Mouse</name>
    <dbReference type="NCBI Taxonomy" id="10090"/>
    <lineage>
        <taxon>Eukaryota</taxon>
        <taxon>Metazoa</taxon>
        <taxon>Chordata</taxon>
        <taxon>Craniata</taxon>
        <taxon>Vertebrata</taxon>
        <taxon>Euteleostomi</taxon>
        <taxon>Mammalia</taxon>
        <taxon>Eutheria</taxon>
        <taxon>Euarchontoglires</taxon>
        <taxon>Glires</taxon>
        <taxon>Rodentia</taxon>
        <taxon>Myomorpha</taxon>
        <taxon>Muroidea</taxon>
        <taxon>Muridae</taxon>
        <taxon>Murinae</taxon>
        <taxon>Mus</taxon>
        <taxon>Mus</taxon>
    </lineage>
</organism>
<dbReference type="EMBL" id="AK134641">
    <property type="protein sequence ID" value="BAE22222.1"/>
    <property type="molecule type" value="mRNA"/>
</dbReference>
<dbReference type="AGR" id="MGI:3584041"/>
<reference evidence="1" key="2">
    <citation type="journal article" date="2000" name="Genome Res.">
        <title>Normalization and subtraction of cap-trapper-selected cDNAs to prepare full-length cDNA libraries for rapid discovery of new genes.</title>
        <authorList>
            <person name="Carninci P."/>
            <person name="Shibata Y."/>
            <person name="Hayatsu N."/>
            <person name="Sugahara Y."/>
            <person name="Shibata K."/>
            <person name="Itoh M."/>
            <person name="Konno H."/>
            <person name="Okazaki Y."/>
            <person name="Muramatsu M."/>
            <person name="Hayashizaki Y."/>
        </authorList>
    </citation>
    <scope>NUCLEOTIDE SEQUENCE</scope>
    <source>
        <strain evidence="1">C57BL/6J</strain>
        <tissue evidence="1">Medulla oblongata</tissue>
    </source>
</reference>
<gene>
    <name evidence="2" type="primary">4933431E20Rik</name>
</gene>
<reference evidence="1" key="1">
    <citation type="journal article" date="1999" name="Methods Enzymol.">
        <title>High-efficiency full-length cDNA cloning.</title>
        <authorList>
            <person name="Carninci P."/>
            <person name="Hayashizaki Y."/>
        </authorList>
    </citation>
    <scope>NUCLEOTIDE SEQUENCE</scope>
    <source>
        <strain evidence="1">C57BL/6J</strain>
        <tissue evidence="1">Medulla oblongata</tissue>
    </source>
</reference>
<proteinExistence type="evidence at transcript level"/>
<reference evidence="1" key="3">
    <citation type="journal article" date="2000" name="Genome Res.">
        <title>RIKEN integrated sequence analysis (RISA) system--384-format sequencing pipeline with 384 multicapillary sequencer.</title>
        <authorList>
            <person name="Shibata K."/>
            <person name="Itoh M."/>
            <person name="Aizawa K."/>
            <person name="Nagaoka S."/>
            <person name="Sasaki N."/>
            <person name="Carninci P."/>
            <person name="Konno H."/>
            <person name="Akiyama J."/>
            <person name="Nishi K."/>
            <person name="Kitsunai T."/>
            <person name="Tashiro H."/>
            <person name="Itoh M."/>
            <person name="Sumi N."/>
            <person name="Ishii Y."/>
            <person name="Nakamura S."/>
            <person name="Hazama M."/>
            <person name="Nishine T."/>
            <person name="Harada A."/>
            <person name="Yamamoto R."/>
            <person name="Matsumoto H."/>
            <person name="Sakaguchi S."/>
            <person name="Ikegami T."/>
            <person name="Kashiwagi K."/>
            <person name="Fujiwake S."/>
            <person name="Inoue K."/>
            <person name="Togawa Y."/>
            <person name="Izawa M."/>
            <person name="Ohara E."/>
            <person name="Watahiki M."/>
            <person name="Yoneda Y."/>
            <person name="Ishikawa T."/>
            <person name="Ozawa K."/>
            <person name="Tanaka T."/>
            <person name="Matsuura S."/>
            <person name="Kawai J."/>
            <person name="Okazaki Y."/>
            <person name="Muramatsu M."/>
            <person name="Inoue Y."/>
            <person name="Kira A."/>
            <person name="Hayashizaki Y."/>
        </authorList>
    </citation>
    <scope>NUCLEOTIDE SEQUENCE</scope>
    <source>
        <strain evidence="1">C57BL/6J</strain>
        <tissue evidence="1">Medulla oblongata</tissue>
    </source>
</reference>